<dbReference type="InterPro" id="IPR009057">
    <property type="entry name" value="Homeodomain-like_sf"/>
</dbReference>
<comment type="caution">
    <text evidence="4">The sequence shown here is derived from an EMBL/GenBank/DDBJ whole genome shotgun (WGS) entry which is preliminary data.</text>
</comment>
<dbReference type="Proteomes" id="UP000264002">
    <property type="component" value="Unassembled WGS sequence"/>
</dbReference>
<dbReference type="RefSeq" id="WP_117331537.1">
    <property type="nucleotide sequence ID" value="NZ_QUWK01000023.1"/>
</dbReference>
<dbReference type="GO" id="GO:0003677">
    <property type="term" value="F:DNA binding"/>
    <property type="evidence" value="ECO:0007669"/>
    <property type="project" value="UniProtKB-UniRule"/>
</dbReference>
<dbReference type="EMBL" id="QUWK01000023">
    <property type="protein sequence ID" value="RFU93693.1"/>
    <property type="molecule type" value="Genomic_DNA"/>
</dbReference>
<keyword evidence="5" id="KW-1185">Reference proteome</keyword>
<name>A0A372ME10_9SPIR</name>
<protein>
    <submittedName>
        <fullName evidence="4">TetR/AcrR family transcriptional regulator</fullName>
    </submittedName>
</protein>
<dbReference type="Gene3D" id="1.10.357.10">
    <property type="entry name" value="Tetracycline Repressor, domain 2"/>
    <property type="match status" value="1"/>
</dbReference>
<dbReference type="AlphaFoldDB" id="A0A372ME10"/>
<evidence type="ECO:0000256" key="1">
    <source>
        <dbReference type="ARBA" id="ARBA00023125"/>
    </source>
</evidence>
<dbReference type="PROSITE" id="PS50977">
    <property type="entry name" value="HTH_TETR_2"/>
    <property type="match status" value="1"/>
</dbReference>
<dbReference type="PANTHER" id="PTHR43479:SF22">
    <property type="entry name" value="TRANSCRIPTIONAL REGULATOR, TETR FAMILY"/>
    <property type="match status" value="1"/>
</dbReference>
<dbReference type="InterPro" id="IPR001647">
    <property type="entry name" value="HTH_TetR"/>
</dbReference>
<evidence type="ECO:0000313" key="5">
    <source>
        <dbReference type="Proteomes" id="UP000264002"/>
    </source>
</evidence>
<feature type="domain" description="HTH tetR-type" evidence="3">
    <location>
        <begin position="8"/>
        <end position="68"/>
    </location>
</feature>
<evidence type="ECO:0000313" key="4">
    <source>
        <dbReference type="EMBL" id="RFU93693.1"/>
    </source>
</evidence>
<feature type="DNA-binding region" description="H-T-H motif" evidence="2">
    <location>
        <begin position="31"/>
        <end position="50"/>
    </location>
</feature>
<dbReference type="SUPFAM" id="SSF46689">
    <property type="entry name" value="Homeodomain-like"/>
    <property type="match status" value="1"/>
</dbReference>
<dbReference type="InterPro" id="IPR050624">
    <property type="entry name" value="HTH-type_Tx_Regulator"/>
</dbReference>
<keyword evidence="1 2" id="KW-0238">DNA-binding</keyword>
<dbReference type="PANTHER" id="PTHR43479">
    <property type="entry name" value="ACREF/ENVCD OPERON REPRESSOR-RELATED"/>
    <property type="match status" value="1"/>
</dbReference>
<organism evidence="4 5">
    <name type="scientific">Sphaerochaeta halotolerans</name>
    <dbReference type="NCBI Taxonomy" id="2293840"/>
    <lineage>
        <taxon>Bacteria</taxon>
        <taxon>Pseudomonadati</taxon>
        <taxon>Spirochaetota</taxon>
        <taxon>Spirochaetia</taxon>
        <taxon>Spirochaetales</taxon>
        <taxon>Sphaerochaetaceae</taxon>
        <taxon>Sphaerochaeta</taxon>
    </lineage>
</organism>
<evidence type="ECO:0000259" key="3">
    <source>
        <dbReference type="PROSITE" id="PS50977"/>
    </source>
</evidence>
<accession>A0A372ME10</accession>
<evidence type="ECO:0000256" key="2">
    <source>
        <dbReference type="PROSITE-ProRule" id="PRU00335"/>
    </source>
</evidence>
<dbReference type="Pfam" id="PF00440">
    <property type="entry name" value="TetR_N"/>
    <property type="match status" value="1"/>
</dbReference>
<reference evidence="4 5" key="2">
    <citation type="submission" date="2018-09" db="EMBL/GenBank/DDBJ databases">
        <title>Genome of Sphaerochaeta halotolerans strain 4-11.</title>
        <authorList>
            <person name="Nazina T.N."/>
            <person name="Sokolova D.S."/>
        </authorList>
    </citation>
    <scope>NUCLEOTIDE SEQUENCE [LARGE SCALE GENOMIC DNA]</scope>
    <source>
        <strain evidence="4 5">4-11</strain>
    </source>
</reference>
<dbReference type="PRINTS" id="PR00455">
    <property type="entry name" value="HTHTETR"/>
</dbReference>
<gene>
    <name evidence="4" type="ORF">DYP60_13460</name>
</gene>
<sequence>MPKIVDHDYRSKDIINQALEIFSRKGYYSANYEEIAEKCGLSRTGLYKYYANKEAIFIETVRYVVDSVTGKLHDVVQAKSISSSQRLKEVLSVFADFMKNRNFSSILLEFTVCMNHDQPLTVTQCLQESIKSLWTVTETVFASLGNSSSYAFSLAFMGLSFFQNHILQPLFGTVEGEGDRYTSLLEQWESMSNKKHEMIISSVLNCGLQ</sequence>
<proteinExistence type="predicted"/>
<reference evidence="5" key="1">
    <citation type="submission" date="2018-08" db="EMBL/GenBank/DDBJ databases">
        <authorList>
            <person name="Grouzdev D.S."/>
            <person name="Krutkina M.S."/>
        </authorList>
    </citation>
    <scope>NUCLEOTIDE SEQUENCE [LARGE SCALE GENOMIC DNA]</scope>
    <source>
        <strain evidence="5">4-11</strain>
    </source>
</reference>